<evidence type="ECO:0000313" key="2">
    <source>
        <dbReference type="EMBL" id="SVA49023.1"/>
    </source>
</evidence>
<protein>
    <submittedName>
        <fullName evidence="2">Uncharacterized protein</fullName>
    </submittedName>
</protein>
<gene>
    <name evidence="2" type="ORF">METZ01_LOCUS101877</name>
</gene>
<name>A0A381WAR4_9ZZZZ</name>
<keyword evidence="1" id="KW-0812">Transmembrane</keyword>
<evidence type="ECO:0000256" key="1">
    <source>
        <dbReference type="SAM" id="Phobius"/>
    </source>
</evidence>
<sequence>MADPDYLKTLSPRPFWFRKILGFLALFLGSTIVRIKTKGKWNLPKTG</sequence>
<organism evidence="2">
    <name type="scientific">marine metagenome</name>
    <dbReference type="NCBI Taxonomy" id="408172"/>
    <lineage>
        <taxon>unclassified sequences</taxon>
        <taxon>metagenomes</taxon>
        <taxon>ecological metagenomes</taxon>
    </lineage>
</organism>
<dbReference type="AlphaFoldDB" id="A0A381WAR4"/>
<keyword evidence="1" id="KW-1133">Transmembrane helix</keyword>
<keyword evidence="1" id="KW-0472">Membrane</keyword>
<reference evidence="2" key="1">
    <citation type="submission" date="2018-05" db="EMBL/GenBank/DDBJ databases">
        <authorList>
            <person name="Lanie J.A."/>
            <person name="Ng W.-L."/>
            <person name="Kazmierczak K.M."/>
            <person name="Andrzejewski T.M."/>
            <person name="Davidsen T.M."/>
            <person name="Wayne K.J."/>
            <person name="Tettelin H."/>
            <person name="Glass J.I."/>
            <person name="Rusch D."/>
            <person name="Podicherti R."/>
            <person name="Tsui H.-C.T."/>
            <person name="Winkler M.E."/>
        </authorList>
    </citation>
    <scope>NUCLEOTIDE SEQUENCE</scope>
</reference>
<feature type="transmembrane region" description="Helical" evidence="1">
    <location>
        <begin position="15"/>
        <end position="35"/>
    </location>
</feature>
<accession>A0A381WAR4</accession>
<proteinExistence type="predicted"/>
<feature type="non-terminal residue" evidence="2">
    <location>
        <position position="47"/>
    </location>
</feature>
<dbReference type="EMBL" id="UINC01011072">
    <property type="protein sequence ID" value="SVA49023.1"/>
    <property type="molecule type" value="Genomic_DNA"/>
</dbReference>